<sequence length="132" mass="15229">MSIILLAFWMTRMTRKMNLNQVYLINFRVSQHATAAIASSVLQDIGQITDTDYSHAIDKCKIRRGKCHCTPNEKICGLYFDGRKDDTLYVEKVNAKHFRRNRIEEHYSLIQEPGSTYIRHVSPFSGSSTDIT</sequence>
<organism evidence="1 2">
    <name type="scientific">Dryococelus australis</name>
    <dbReference type="NCBI Taxonomy" id="614101"/>
    <lineage>
        <taxon>Eukaryota</taxon>
        <taxon>Metazoa</taxon>
        <taxon>Ecdysozoa</taxon>
        <taxon>Arthropoda</taxon>
        <taxon>Hexapoda</taxon>
        <taxon>Insecta</taxon>
        <taxon>Pterygota</taxon>
        <taxon>Neoptera</taxon>
        <taxon>Polyneoptera</taxon>
        <taxon>Phasmatodea</taxon>
        <taxon>Verophasmatodea</taxon>
        <taxon>Anareolatae</taxon>
        <taxon>Phasmatidae</taxon>
        <taxon>Eurycanthinae</taxon>
        <taxon>Dryococelus</taxon>
    </lineage>
</organism>
<dbReference type="Proteomes" id="UP001159363">
    <property type="component" value="Chromosome 3"/>
</dbReference>
<evidence type="ECO:0000313" key="1">
    <source>
        <dbReference type="EMBL" id="KAJ8888562.1"/>
    </source>
</evidence>
<accession>A0ABQ9HWB4</accession>
<evidence type="ECO:0000313" key="2">
    <source>
        <dbReference type="Proteomes" id="UP001159363"/>
    </source>
</evidence>
<protein>
    <submittedName>
        <fullName evidence="1">Uncharacterized protein</fullName>
    </submittedName>
</protein>
<keyword evidence="2" id="KW-1185">Reference proteome</keyword>
<reference evidence="1 2" key="1">
    <citation type="submission" date="2023-02" db="EMBL/GenBank/DDBJ databases">
        <title>LHISI_Scaffold_Assembly.</title>
        <authorList>
            <person name="Stuart O.P."/>
            <person name="Cleave R."/>
            <person name="Magrath M.J.L."/>
            <person name="Mikheyev A.S."/>
        </authorList>
    </citation>
    <scope>NUCLEOTIDE SEQUENCE [LARGE SCALE GENOMIC DNA]</scope>
    <source>
        <strain evidence="1">Daus_M_001</strain>
        <tissue evidence="1">Leg muscle</tissue>
    </source>
</reference>
<comment type="caution">
    <text evidence="1">The sequence shown here is derived from an EMBL/GenBank/DDBJ whole genome shotgun (WGS) entry which is preliminary data.</text>
</comment>
<proteinExistence type="predicted"/>
<name>A0ABQ9HWB4_9NEOP</name>
<gene>
    <name evidence="1" type="ORF">PR048_008053</name>
</gene>
<dbReference type="EMBL" id="JARBHB010000003">
    <property type="protein sequence ID" value="KAJ8888562.1"/>
    <property type="molecule type" value="Genomic_DNA"/>
</dbReference>